<dbReference type="InterPro" id="IPR003597">
    <property type="entry name" value="Ig_C1-set"/>
</dbReference>
<dbReference type="GO" id="GO:0005615">
    <property type="term" value="C:extracellular space"/>
    <property type="evidence" value="ECO:0007669"/>
    <property type="project" value="TreeGrafter"/>
</dbReference>
<evidence type="ECO:0000256" key="8">
    <source>
        <dbReference type="ARBA" id="ARBA00023157"/>
    </source>
</evidence>
<dbReference type="Pfam" id="PF07654">
    <property type="entry name" value="C1-set"/>
    <property type="match status" value="1"/>
</dbReference>
<evidence type="ECO:0000259" key="13">
    <source>
        <dbReference type="PROSITE" id="PS50835"/>
    </source>
</evidence>
<comment type="similarity">
    <text evidence="10">Belongs to the MHC class I family.</text>
</comment>
<name>A0A8C3HWK2_CHRPI</name>
<keyword evidence="7 12" id="KW-0472">Membrane</keyword>
<dbReference type="PANTHER" id="PTHR16675:SF242">
    <property type="entry name" value="MAJOR HISTOCOMPATIBILITY COMPLEX CLASS I-RELATED GENE PROTEIN"/>
    <property type="match status" value="1"/>
</dbReference>
<feature type="region of interest" description="Disordered" evidence="11">
    <location>
        <begin position="355"/>
        <end position="384"/>
    </location>
</feature>
<dbReference type="GO" id="GO:0009897">
    <property type="term" value="C:external side of plasma membrane"/>
    <property type="evidence" value="ECO:0007669"/>
    <property type="project" value="TreeGrafter"/>
</dbReference>
<sequence>MFVDYWPREGAGVGFRKAGEVLEGGARCGEPSSFPPFSSPPGSHSLRYFYTGVSEPGAGLPSFLAVGYVDDVAFIHYDSETQTARPQPQAPWMEGKVEAQYWERETRNLRNVQARYKVSLQTLIQRYNRSGALHTYQNTYGCNLLANGSTWGIDQFAFDGNDFISFDKNTLTWVAADPGAQVTKRKWGDSDIQYRKRYQEQTCVEWLRKYLEHGKETLQRRGDMGRTTHLGVISVLDAPGGPTTLSCRAHGFYPRDIALSWLRKGESSEQKTWRGGVLPNGDGTYHAWATVEIDPRERDLYSCRVEHESLAQPLDTAWEPPSHSAPLPVLIGAVAGAALLAGTVGFVLWRRRRSGNGGPAVPPLSVGRAMGPWGRQQSGGGPLR</sequence>
<organism evidence="14 15">
    <name type="scientific">Chrysemys picta bellii</name>
    <name type="common">Western painted turtle</name>
    <name type="synonym">Emys bellii</name>
    <dbReference type="NCBI Taxonomy" id="8478"/>
    <lineage>
        <taxon>Eukaryota</taxon>
        <taxon>Metazoa</taxon>
        <taxon>Chordata</taxon>
        <taxon>Craniata</taxon>
        <taxon>Vertebrata</taxon>
        <taxon>Euteleostomi</taxon>
        <taxon>Archelosauria</taxon>
        <taxon>Testudinata</taxon>
        <taxon>Testudines</taxon>
        <taxon>Cryptodira</taxon>
        <taxon>Durocryptodira</taxon>
        <taxon>Testudinoidea</taxon>
        <taxon>Emydidae</taxon>
        <taxon>Chrysemys</taxon>
    </lineage>
</organism>
<keyword evidence="6 12" id="KW-1133">Transmembrane helix</keyword>
<feature type="transmembrane region" description="Helical" evidence="12">
    <location>
        <begin position="329"/>
        <end position="349"/>
    </location>
</feature>
<keyword evidence="15" id="KW-1185">Reference proteome</keyword>
<dbReference type="SMART" id="SM00407">
    <property type="entry name" value="IGc1"/>
    <property type="match status" value="1"/>
</dbReference>
<dbReference type="GO" id="GO:0006955">
    <property type="term" value="P:immune response"/>
    <property type="evidence" value="ECO:0007669"/>
    <property type="project" value="TreeGrafter"/>
</dbReference>
<dbReference type="Proteomes" id="UP000694380">
    <property type="component" value="Unplaced"/>
</dbReference>
<evidence type="ECO:0000256" key="6">
    <source>
        <dbReference type="ARBA" id="ARBA00022989"/>
    </source>
</evidence>
<evidence type="ECO:0000256" key="1">
    <source>
        <dbReference type="ARBA" id="ARBA00004479"/>
    </source>
</evidence>
<dbReference type="SUPFAM" id="SSF48726">
    <property type="entry name" value="Immunoglobulin"/>
    <property type="match status" value="1"/>
</dbReference>
<evidence type="ECO:0000256" key="3">
    <source>
        <dbReference type="ARBA" id="ARBA00022692"/>
    </source>
</evidence>
<evidence type="ECO:0000313" key="14">
    <source>
        <dbReference type="Ensembl" id="ENSCPBP00000024169.1"/>
    </source>
</evidence>
<evidence type="ECO:0000256" key="2">
    <source>
        <dbReference type="ARBA" id="ARBA00022451"/>
    </source>
</evidence>
<dbReference type="InterPro" id="IPR003006">
    <property type="entry name" value="Ig/MHC_CS"/>
</dbReference>
<dbReference type="PROSITE" id="PS50835">
    <property type="entry name" value="IG_LIKE"/>
    <property type="match status" value="1"/>
</dbReference>
<evidence type="ECO:0000256" key="11">
    <source>
        <dbReference type="SAM" id="MobiDB-lite"/>
    </source>
</evidence>
<dbReference type="AlphaFoldDB" id="A0A8C3HWK2"/>
<reference evidence="14" key="2">
    <citation type="submission" date="2025-09" db="UniProtKB">
        <authorList>
            <consortium name="Ensembl"/>
        </authorList>
    </citation>
    <scope>IDENTIFICATION</scope>
</reference>
<dbReference type="GO" id="GO:0002474">
    <property type="term" value="P:antigen processing and presentation of peptide antigen via MHC class I"/>
    <property type="evidence" value="ECO:0007669"/>
    <property type="project" value="UniProtKB-KW"/>
</dbReference>
<dbReference type="SUPFAM" id="SSF54452">
    <property type="entry name" value="MHC antigen-recognition domain"/>
    <property type="match status" value="1"/>
</dbReference>
<evidence type="ECO:0000256" key="5">
    <source>
        <dbReference type="ARBA" id="ARBA00022859"/>
    </source>
</evidence>
<feature type="domain" description="Ig-like" evidence="13">
    <location>
        <begin position="240"/>
        <end position="315"/>
    </location>
</feature>
<dbReference type="CDD" id="cd07698">
    <property type="entry name" value="IgC1_MHC_I_alpha3"/>
    <property type="match status" value="1"/>
</dbReference>
<dbReference type="InterPro" id="IPR036179">
    <property type="entry name" value="Ig-like_dom_sf"/>
</dbReference>
<dbReference type="FunFam" id="3.30.500.10:FF:000001">
    <property type="entry name" value="H-2 class I histocompatibility antigen, alpha chain"/>
    <property type="match status" value="1"/>
</dbReference>
<evidence type="ECO:0000313" key="15">
    <source>
        <dbReference type="Proteomes" id="UP000694380"/>
    </source>
</evidence>
<evidence type="ECO:0000256" key="9">
    <source>
        <dbReference type="ARBA" id="ARBA00023180"/>
    </source>
</evidence>
<comment type="subcellular location">
    <subcellularLocation>
        <location evidence="1">Membrane</location>
        <topology evidence="1">Single-pass type I membrane protein</topology>
    </subcellularLocation>
</comment>
<evidence type="ECO:0000256" key="7">
    <source>
        <dbReference type="ARBA" id="ARBA00023136"/>
    </source>
</evidence>
<protein>
    <recommendedName>
        <fullName evidence="13">Ig-like domain-containing protein</fullName>
    </recommendedName>
</protein>
<dbReference type="PRINTS" id="PR01638">
    <property type="entry name" value="MHCCLASSI"/>
</dbReference>
<dbReference type="FunFam" id="2.60.40.10:FF:000204">
    <property type="entry name" value="Major histocompatibility complex, class I-related protein"/>
    <property type="match status" value="1"/>
</dbReference>
<accession>A0A8C3HWK2</accession>
<dbReference type="InterPro" id="IPR011162">
    <property type="entry name" value="MHC_I/II-like_Ag-recog"/>
</dbReference>
<dbReference type="Pfam" id="PF00129">
    <property type="entry name" value="MHC_I"/>
    <property type="match status" value="1"/>
</dbReference>
<dbReference type="InterPro" id="IPR007110">
    <property type="entry name" value="Ig-like_dom"/>
</dbReference>
<dbReference type="GO" id="GO:0042612">
    <property type="term" value="C:MHC class I protein complex"/>
    <property type="evidence" value="ECO:0007669"/>
    <property type="project" value="UniProtKB-KW"/>
</dbReference>
<keyword evidence="3 12" id="KW-0812">Transmembrane</keyword>
<dbReference type="Gene3D" id="2.60.40.10">
    <property type="entry name" value="Immunoglobulins"/>
    <property type="match status" value="1"/>
</dbReference>
<dbReference type="InterPro" id="IPR001039">
    <property type="entry name" value="MHC_I_a_a1/a2"/>
</dbReference>
<dbReference type="InterPro" id="IPR013783">
    <property type="entry name" value="Ig-like_fold"/>
</dbReference>
<dbReference type="InterPro" id="IPR050208">
    <property type="entry name" value="MHC_class-I_related"/>
</dbReference>
<keyword evidence="8" id="KW-1015">Disulfide bond</keyword>
<keyword evidence="2" id="KW-0490">MHC I</keyword>
<reference evidence="14" key="1">
    <citation type="submission" date="2025-08" db="UniProtKB">
        <authorList>
            <consortium name="Ensembl"/>
        </authorList>
    </citation>
    <scope>IDENTIFICATION</scope>
</reference>
<proteinExistence type="inferred from homology"/>
<keyword evidence="4" id="KW-0732">Signal</keyword>
<evidence type="ECO:0000256" key="4">
    <source>
        <dbReference type="ARBA" id="ARBA00022729"/>
    </source>
</evidence>
<dbReference type="Gene3D" id="3.30.500.10">
    <property type="entry name" value="MHC class I-like antigen recognition-like"/>
    <property type="match status" value="1"/>
</dbReference>
<evidence type="ECO:0000256" key="12">
    <source>
        <dbReference type="SAM" id="Phobius"/>
    </source>
</evidence>
<dbReference type="InterPro" id="IPR011161">
    <property type="entry name" value="MHC_I-like_Ag-recog"/>
</dbReference>
<dbReference type="Ensembl" id="ENSCPBT00000028468.1">
    <property type="protein sequence ID" value="ENSCPBP00000024169.1"/>
    <property type="gene ID" value="ENSCPBG00000007281.1"/>
</dbReference>
<dbReference type="GeneTree" id="ENSGT01120000271828"/>
<dbReference type="InterPro" id="IPR037055">
    <property type="entry name" value="MHC_I-like_Ag-recog_sf"/>
</dbReference>
<dbReference type="PANTHER" id="PTHR16675">
    <property type="entry name" value="MHC CLASS I-RELATED"/>
    <property type="match status" value="1"/>
</dbReference>
<keyword evidence="9" id="KW-0325">Glycoprotein</keyword>
<dbReference type="PROSITE" id="PS00290">
    <property type="entry name" value="IG_MHC"/>
    <property type="match status" value="1"/>
</dbReference>
<evidence type="ECO:0000256" key="10">
    <source>
        <dbReference type="RuleBase" id="RU004439"/>
    </source>
</evidence>
<keyword evidence="5" id="KW-0391">Immunity</keyword>